<evidence type="ECO:0000313" key="2">
    <source>
        <dbReference type="Proteomes" id="UP000536624"/>
    </source>
</evidence>
<organism evidence="1 2">
    <name type="scientific">Streptomyces malaysiensis</name>
    <dbReference type="NCBI Taxonomy" id="92644"/>
    <lineage>
        <taxon>Bacteria</taxon>
        <taxon>Bacillati</taxon>
        <taxon>Actinomycetota</taxon>
        <taxon>Actinomycetes</taxon>
        <taxon>Kitasatosporales</taxon>
        <taxon>Streptomycetaceae</taxon>
        <taxon>Streptomyces</taxon>
        <taxon>Streptomyces violaceusniger group</taxon>
    </lineage>
</organism>
<dbReference type="EMBL" id="JAALLH010000001">
    <property type="protein sequence ID" value="NIY68064.1"/>
    <property type="molecule type" value="Genomic_DNA"/>
</dbReference>
<gene>
    <name evidence="1" type="ORF">SMALB_6143</name>
</gene>
<dbReference type="AlphaFoldDB" id="A0A7X6AZ51"/>
<reference evidence="1 2" key="1">
    <citation type="submission" date="2020-02" db="EMBL/GenBank/DDBJ databases">
        <title>Streptomyces malaysiensis DSM14702 (JHCC583434, PFL_A843) Genome sequencing and assembly.</title>
        <authorList>
            <person name="Samborskyy M."/>
        </authorList>
    </citation>
    <scope>NUCLEOTIDE SEQUENCE [LARGE SCALE GENOMIC DNA]</scope>
    <source>
        <strain evidence="1 2">DSM 14702</strain>
    </source>
</reference>
<evidence type="ECO:0000313" key="1">
    <source>
        <dbReference type="EMBL" id="NIY68064.1"/>
    </source>
</evidence>
<name>A0A7X6AZ51_STRMQ</name>
<dbReference type="Proteomes" id="UP000536624">
    <property type="component" value="Unassembled WGS sequence"/>
</dbReference>
<accession>A0A7X6AZ51</accession>
<comment type="caution">
    <text evidence="1">The sequence shown here is derived from an EMBL/GenBank/DDBJ whole genome shotgun (WGS) entry which is preliminary data.</text>
</comment>
<sequence length="193" mass="20261">MLDGRQVAVLAALTTGDTERAGELLADTVAGDPWEQLVTTCLVVLCRREAGQPIDAPLTELVETYLDREAEAGFTVFDIRLGLAVLDAIGSAEHPASARLAERLVHRAAEARDGYAAREILGHPLTVSLATDRQEEECQELVRACALGAGAVPDQLHRDLSAALRTSGAVIIHSFAGAEGSDTVRPSAGGVPS</sequence>
<protein>
    <submittedName>
        <fullName evidence="1">Uncharacterized protein</fullName>
    </submittedName>
</protein>
<proteinExistence type="predicted"/>